<evidence type="ECO:0000256" key="2">
    <source>
        <dbReference type="ARBA" id="ARBA00022475"/>
    </source>
</evidence>
<dbReference type="GO" id="GO:0005886">
    <property type="term" value="C:plasma membrane"/>
    <property type="evidence" value="ECO:0007669"/>
    <property type="project" value="UniProtKB-SubCell"/>
</dbReference>
<feature type="transmembrane region" description="Helical" evidence="6">
    <location>
        <begin position="76"/>
        <end position="93"/>
    </location>
</feature>
<proteinExistence type="predicted"/>
<evidence type="ECO:0000256" key="6">
    <source>
        <dbReference type="SAM" id="Phobius"/>
    </source>
</evidence>
<comment type="caution">
    <text evidence="7">The sequence shown here is derived from an EMBL/GenBank/DDBJ whole genome shotgun (WGS) entry which is preliminary data.</text>
</comment>
<accession>A0A0L0MIZ3</accession>
<dbReference type="PANTHER" id="PTHR33545">
    <property type="entry name" value="UPF0750 MEMBRANE PROTEIN YITT-RELATED"/>
    <property type="match status" value="1"/>
</dbReference>
<sequence>MTVMLKLNKDKHYYFNIWLTKWFWMIFYTLLLSLGVYFFTFGFQLVTGGLDGLTVLTIEILQNCGLPNDYIPRVEYLYGFYNIISLIAGYKVFGKDFCYHTGILCIILCLSVSFLSWLFGDISIVTCYLSPNDYFNLIFVSIASGILFGIALGNIRKYKYTTGGMDIFQKILKDIYGINFIWVVFITDGVLILLTAIIIATKNHDLMQFIIRFFCSYLSSFIMSCIIEKIAPEIQSVK</sequence>
<feature type="transmembrane region" description="Helical" evidence="6">
    <location>
        <begin position="206"/>
        <end position="227"/>
    </location>
</feature>
<dbReference type="OrthoDB" id="386142at2"/>
<name>A0A0L0MIZ3_9MOLU</name>
<evidence type="ECO:0000313" key="7">
    <source>
        <dbReference type="EMBL" id="KND62617.1"/>
    </source>
</evidence>
<keyword evidence="8" id="KW-1185">Reference proteome</keyword>
<feature type="transmembrane region" description="Helical" evidence="6">
    <location>
        <begin position="21"/>
        <end position="46"/>
    </location>
</feature>
<evidence type="ECO:0000313" key="8">
    <source>
        <dbReference type="Proteomes" id="UP000037086"/>
    </source>
</evidence>
<dbReference type="PANTHER" id="PTHR33545:SF5">
    <property type="entry name" value="UPF0750 MEMBRANE PROTEIN YITT"/>
    <property type="match status" value="1"/>
</dbReference>
<feature type="transmembrane region" description="Helical" evidence="6">
    <location>
        <begin position="134"/>
        <end position="155"/>
    </location>
</feature>
<keyword evidence="2" id="KW-1003">Cell membrane</keyword>
<keyword evidence="3 6" id="KW-0812">Transmembrane</keyword>
<organism evidence="7 8">
    <name type="scientific">Candidatus Phytoplasma phoenicium</name>
    <dbReference type="NCBI Taxonomy" id="198422"/>
    <lineage>
        <taxon>Bacteria</taxon>
        <taxon>Bacillati</taxon>
        <taxon>Mycoplasmatota</taxon>
        <taxon>Mollicutes</taxon>
        <taxon>Acholeplasmatales</taxon>
        <taxon>Acholeplasmataceae</taxon>
        <taxon>Candidatus Phytoplasma</taxon>
        <taxon>16SrIX (Pigeon pea witches'-broom group)</taxon>
    </lineage>
</organism>
<evidence type="ECO:0000256" key="4">
    <source>
        <dbReference type="ARBA" id="ARBA00022989"/>
    </source>
</evidence>
<dbReference type="AlphaFoldDB" id="A0A0L0MIZ3"/>
<dbReference type="PATRIC" id="fig|198422.3.peg.158"/>
<comment type="subcellular location">
    <subcellularLocation>
        <location evidence="1">Cell membrane</location>
        <topology evidence="1">Multi-pass membrane protein</topology>
    </subcellularLocation>
</comment>
<reference evidence="7 8" key="1">
    <citation type="journal article" date="2015" name="BMC Microbiol.">
        <title>'Candidatus Phytoplasma phoenicium' associated with almond witches'-broom disease: from draft genome to genetic diversity among strain populations.</title>
        <authorList>
            <person name="Quaglino F."/>
            <person name="Kube M."/>
            <person name="Jawhari M."/>
            <person name="Abou-Jawdah Y."/>
            <person name="Siewert C."/>
            <person name="Choueiri E."/>
            <person name="Sobh H."/>
            <person name="Casati P."/>
            <person name="Tedeschi R."/>
            <person name="Molino Lova M."/>
            <person name="Alma A."/>
            <person name="Bianco P.A."/>
        </authorList>
    </citation>
    <scope>NUCLEOTIDE SEQUENCE [LARGE SCALE GENOMIC DNA]</scope>
    <source>
        <strain evidence="7 8">SA213</strain>
    </source>
</reference>
<dbReference type="EMBL" id="JPSQ01000034">
    <property type="protein sequence ID" value="KND62617.1"/>
    <property type="molecule type" value="Genomic_DNA"/>
</dbReference>
<gene>
    <name evidence="7" type="ORF">AlmWB_01850</name>
</gene>
<evidence type="ECO:0000256" key="3">
    <source>
        <dbReference type="ARBA" id="ARBA00022692"/>
    </source>
</evidence>
<feature type="transmembrane region" description="Helical" evidence="6">
    <location>
        <begin position="176"/>
        <end position="200"/>
    </location>
</feature>
<evidence type="ECO:0000256" key="1">
    <source>
        <dbReference type="ARBA" id="ARBA00004651"/>
    </source>
</evidence>
<keyword evidence="4 6" id="KW-1133">Transmembrane helix</keyword>
<dbReference type="Proteomes" id="UP000037086">
    <property type="component" value="Unassembled WGS sequence"/>
</dbReference>
<feature type="transmembrane region" description="Helical" evidence="6">
    <location>
        <begin position="100"/>
        <end position="119"/>
    </location>
</feature>
<protein>
    <submittedName>
        <fullName evidence="7">Putative integral membrane protein</fullName>
    </submittedName>
</protein>
<keyword evidence="5 6" id="KW-0472">Membrane</keyword>
<dbReference type="Pfam" id="PF02588">
    <property type="entry name" value="YitT_membrane"/>
    <property type="match status" value="1"/>
</dbReference>
<dbReference type="InterPro" id="IPR003740">
    <property type="entry name" value="YitT"/>
</dbReference>
<dbReference type="InterPro" id="IPR051461">
    <property type="entry name" value="UPF0750_membrane"/>
</dbReference>
<evidence type="ECO:0000256" key="5">
    <source>
        <dbReference type="ARBA" id="ARBA00023136"/>
    </source>
</evidence>